<dbReference type="PANTHER" id="PTHR43135">
    <property type="entry name" value="ALPHA-D-RIBOSE 1-METHYLPHOSPHONATE 5-TRIPHOSPHATE DIPHOSPHATASE"/>
    <property type="match status" value="1"/>
</dbReference>
<evidence type="ECO:0000313" key="3">
    <source>
        <dbReference type="EMBL" id="MDA5193859.1"/>
    </source>
</evidence>
<dbReference type="AlphaFoldDB" id="A0A9X3TY46"/>
<reference evidence="3" key="1">
    <citation type="submission" date="2022-08" db="EMBL/GenBank/DDBJ databases">
        <authorList>
            <person name="Vandamme P."/>
            <person name="Hettiarachchi A."/>
            <person name="Peeters C."/>
            <person name="Cnockaert M."/>
            <person name="Carlier A."/>
        </authorList>
    </citation>
    <scope>NUCLEOTIDE SEQUENCE</scope>
    <source>
        <strain evidence="3">LMG 31809</strain>
    </source>
</reference>
<sequence>MIGKYVGLVLAASVGLLALSAGAKDVGQAHTDAAAPTIIHAGLLIAIPGQPPAREQSVIVRNGRIEAIKPGFLNAADIGATAATVIDLSQATVLPGLIDAHVHLTLGERPPAGRLALNEAEYTLTALENARKTLAAGFTTVRDLGAPTEAIFTVRDAIAAGRFAGPRILAAGRMVSVTEGHGDMGGYPENILELFHSSGVCDGPYECRKAVRTQMRSGADVIKTATTRGGGDPRTATPPPEMMDDEIVAAVSAAHSAGRKVAAHAHGTAGINAALAAGVDSIEHGGFLNKDSISLFKKSGAYLVPTMAVLTKLEARYDQEGPAAQAVTRAFLDNMPKNVGLAYAAGVPVAFGTDAGITPHGQNAVEFLWYKKIGMTAEDVLRTATVNGAKLLGLDADIGTLEVGKRADIIATAANPLVDVGALQHVTFVMAGGKVFSAQ</sequence>
<dbReference type="InterPro" id="IPR032466">
    <property type="entry name" value="Metal_Hydrolase"/>
</dbReference>
<dbReference type="InterPro" id="IPR011059">
    <property type="entry name" value="Metal-dep_hydrolase_composite"/>
</dbReference>
<proteinExistence type="predicted"/>
<feature type="domain" description="Amidohydrolase-related" evidence="2">
    <location>
        <begin position="92"/>
        <end position="435"/>
    </location>
</feature>
<accession>A0A9X3TY46</accession>
<dbReference type="EMBL" id="JANWOI010000002">
    <property type="protein sequence ID" value="MDA5193859.1"/>
    <property type="molecule type" value="Genomic_DNA"/>
</dbReference>
<gene>
    <name evidence="3" type="ORF">NYP16_07835</name>
</gene>
<dbReference type="Pfam" id="PF01979">
    <property type="entry name" value="Amidohydro_1"/>
    <property type="match status" value="1"/>
</dbReference>
<dbReference type="SUPFAM" id="SSF51338">
    <property type="entry name" value="Composite domain of metallo-dependent hydrolases"/>
    <property type="match status" value="2"/>
</dbReference>
<evidence type="ECO:0000256" key="1">
    <source>
        <dbReference type="SAM" id="SignalP"/>
    </source>
</evidence>
<protein>
    <submittedName>
        <fullName evidence="3">Amidohydrolase family protein</fullName>
    </submittedName>
</protein>
<keyword evidence="1" id="KW-0732">Signal</keyword>
<dbReference type="RefSeq" id="WP_274943552.1">
    <property type="nucleotide sequence ID" value="NZ_JANWOI010000002.1"/>
</dbReference>
<reference evidence="3" key="2">
    <citation type="journal article" date="2023" name="Syst. Appl. Microbiol.">
        <title>Govania unica gen. nov., sp. nov., a rare biosphere bacterium that represents a novel family in the class Alphaproteobacteria.</title>
        <authorList>
            <person name="Vandamme P."/>
            <person name="Peeters C."/>
            <person name="Hettiarachchi A."/>
            <person name="Cnockaert M."/>
            <person name="Carlier A."/>
        </authorList>
    </citation>
    <scope>NUCLEOTIDE SEQUENCE</scope>
    <source>
        <strain evidence="3">LMG 31809</strain>
    </source>
</reference>
<name>A0A9X3TY46_9PROT</name>
<dbReference type="InterPro" id="IPR006680">
    <property type="entry name" value="Amidohydro-rel"/>
</dbReference>
<dbReference type="Gene3D" id="2.30.40.10">
    <property type="entry name" value="Urease, subunit C, domain 1"/>
    <property type="match status" value="1"/>
</dbReference>
<dbReference type="Proteomes" id="UP001141619">
    <property type="component" value="Unassembled WGS sequence"/>
</dbReference>
<organism evidence="3 4">
    <name type="scientific">Govanella unica</name>
    <dbReference type="NCBI Taxonomy" id="2975056"/>
    <lineage>
        <taxon>Bacteria</taxon>
        <taxon>Pseudomonadati</taxon>
        <taxon>Pseudomonadota</taxon>
        <taxon>Alphaproteobacteria</taxon>
        <taxon>Emcibacterales</taxon>
        <taxon>Govanellaceae</taxon>
        <taxon>Govanella</taxon>
    </lineage>
</organism>
<dbReference type="InterPro" id="IPR057744">
    <property type="entry name" value="OTAase-like"/>
</dbReference>
<keyword evidence="4" id="KW-1185">Reference proteome</keyword>
<evidence type="ECO:0000313" key="4">
    <source>
        <dbReference type="Proteomes" id="UP001141619"/>
    </source>
</evidence>
<feature type="chain" id="PRO_5040816020" evidence="1">
    <location>
        <begin position="24"/>
        <end position="439"/>
    </location>
</feature>
<dbReference type="Gene3D" id="3.20.20.140">
    <property type="entry name" value="Metal-dependent hydrolases"/>
    <property type="match status" value="1"/>
</dbReference>
<dbReference type="PANTHER" id="PTHR43135:SF3">
    <property type="entry name" value="ALPHA-D-RIBOSE 1-METHYLPHOSPHONATE 5-TRIPHOSPHATE DIPHOSPHATASE"/>
    <property type="match status" value="1"/>
</dbReference>
<dbReference type="GO" id="GO:0016810">
    <property type="term" value="F:hydrolase activity, acting on carbon-nitrogen (but not peptide) bonds"/>
    <property type="evidence" value="ECO:0007669"/>
    <property type="project" value="InterPro"/>
</dbReference>
<dbReference type="SUPFAM" id="SSF51556">
    <property type="entry name" value="Metallo-dependent hydrolases"/>
    <property type="match status" value="1"/>
</dbReference>
<feature type="signal peptide" evidence="1">
    <location>
        <begin position="1"/>
        <end position="23"/>
    </location>
</feature>
<dbReference type="CDD" id="cd01299">
    <property type="entry name" value="Met_dep_hydrolase_A"/>
    <property type="match status" value="1"/>
</dbReference>
<evidence type="ECO:0000259" key="2">
    <source>
        <dbReference type="Pfam" id="PF01979"/>
    </source>
</evidence>
<comment type="caution">
    <text evidence="3">The sequence shown here is derived from an EMBL/GenBank/DDBJ whole genome shotgun (WGS) entry which is preliminary data.</text>
</comment>
<dbReference type="InterPro" id="IPR051781">
    <property type="entry name" value="Metallo-dep_Hydrolase"/>
</dbReference>